<accession>A0A1I5VK31</accession>
<dbReference type="STRING" id="1079859.SAMN04515674_109163"/>
<dbReference type="OrthoDB" id="9800461at2"/>
<gene>
    <name evidence="1" type="ORF">SAMN04515674_109163</name>
</gene>
<organism evidence="1 2">
    <name type="scientific">Pseudarcicella hirudinis</name>
    <dbReference type="NCBI Taxonomy" id="1079859"/>
    <lineage>
        <taxon>Bacteria</taxon>
        <taxon>Pseudomonadati</taxon>
        <taxon>Bacteroidota</taxon>
        <taxon>Cytophagia</taxon>
        <taxon>Cytophagales</taxon>
        <taxon>Flectobacillaceae</taxon>
        <taxon>Pseudarcicella</taxon>
    </lineage>
</organism>
<keyword evidence="2" id="KW-1185">Reference proteome</keyword>
<sequence>MKTTGYSGTPLAKKLGIKGGFKIRLINPPDYYFDLFDDLPDDIEILDDANSKKNFIHYFTRQIADFKVDILLLREEIEQNGMIWVSCPKKSSGVVSDISLDDVRNFALANGLVDIKVCAIDEIWSGLKLVIPVKERKSPKTVSE</sequence>
<dbReference type="Proteomes" id="UP000199306">
    <property type="component" value="Unassembled WGS sequence"/>
</dbReference>
<proteinExistence type="predicted"/>
<dbReference type="AlphaFoldDB" id="A0A1I5VK31"/>
<dbReference type="EMBL" id="FOXH01000009">
    <property type="protein sequence ID" value="SFQ07742.1"/>
    <property type="molecule type" value="Genomic_DNA"/>
</dbReference>
<dbReference type="RefSeq" id="WP_092018183.1">
    <property type="nucleotide sequence ID" value="NZ_FOXH01000009.1"/>
</dbReference>
<protein>
    <recommendedName>
        <fullName evidence="3">DUF3052 domain-containing protein</fullName>
    </recommendedName>
</protein>
<name>A0A1I5VK31_9BACT</name>
<evidence type="ECO:0008006" key="3">
    <source>
        <dbReference type="Google" id="ProtNLM"/>
    </source>
</evidence>
<evidence type="ECO:0000313" key="2">
    <source>
        <dbReference type="Proteomes" id="UP000199306"/>
    </source>
</evidence>
<reference evidence="1 2" key="1">
    <citation type="submission" date="2016-10" db="EMBL/GenBank/DDBJ databases">
        <authorList>
            <person name="de Groot N.N."/>
        </authorList>
    </citation>
    <scope>NUCLEOTIDE SEQUENCE [LARGE SCALE GENOMIC DNA]</scope>
    <source>
        <strain evidence="2">E92,LMG 26720,CCM 7988</strain>
    </source>
</reference>
<evidence type="ECO:0000313" key="1">
    <source>
        <dbReference type="EMBL" id="SFQ07742.1"/>
    </source>
</evidence>